<feature type="transmembrane region" description="Helical" evidence="7">
    <location>
        <begin position="223"/>
        <end position="244"/>
    </location>
</feature>
<dbReference type="GO" id="GO:0016020">
    <property type="term" value="C:membrane"/>
    <property type="evidence" value="ECO:0007669"/>
    <property type="project" value="UniProtKB-SubCell"/>
</dbReference>
<keyword evidence="3 7" id="KW-0812">Transmembrane</keyword>
<dbReference type="InterPro" id="IPR007237">
    <property type="entry name" value="CD20-like"/>
</dbReference>
<evidence type="ECO:0000313" key="8">
    <source>
        <dbReference type="EMBL" id="KAJ8335212.1"/>
    </source>
</evidence>
<dbReference type="AlphaFoldDB" id="A0A9Q1EAK9"/>
<evidence type="ECO:0000256" key="1">
    <source>
        <dbReference type="ARBA" id="ARBA00004141"/>
    </source>
</evidence>
<keyword evidence="9" id="KW-1185">Reference proteome</keyword>
<dbReference type="PANTHER" id="PTHR23320:SF128">
    <property type="entry name" value="MEMBRANE-SPANNING 4-DOMAINS SUBFAMILY A MEMBER 4A"/>
    <property type="match status" value="1"/>
</dbReference>
<evidence type="ECO:0000256" key="3">
    <source>
        <dbReference type="ARBA" id="ARBA00022692"/>
    </source>
</evidence>
<sequence>MQTTLNGEVPKRTVSVALYLLSEVSKLALVDKMSVSVTTVNGLVVVTQVFKQGEEIKIPMNTIEAPAAPVTVKRVESVEPSSPVSPMTKRFLQGKPKSLGIVQIFIGLVTIALGIMFMWQKPMLWAAPLWSGAMYILSGTVSVIAHKATRPGLVRGTLALNVFSCVLAVGAIVICAFSLIYDRQYESGCQSVSDRGYYGHTDYYWMCQELFWKYRITLDGMRGLVLVLSALELAVALAGAVFAGRASCSSSTPKPTVVVIEPPAGQGNFYGSDEALLGTDDAPGSPPPYDD</sequence>
<feature type="transmembrane region" description="Helical" evidence="7">
    <location>
        <begin position="99"/>
        <end position="119"/>
    </location>
</feature>
<dbReference type="Proteomes" id="UP001152622">
    <property type="component" value="Chromosome 21"/>
</dbReference>
<comment type="similarity">
    <text evidence="2">Belongs to the MS4A family.</text>
</comment>
<gene>
    <name evidence="8" type="ORF">SKAU_G00408510</name>
</gene>
<dbReference type="OrthoDB" id="10071849at2759"/>
<protein>
    <submittedName>
        <fullName evidence="8">Uncharacterized protein</fullName>
    </submittedName>
</protein>
<dbReference type="InterPro" id="IPR030417">
    <property type="entry name" value="MS4A"/>
</dbReference>
<dbReference type="Pfam" id="PF04103">
    <property type="entry name" value="CD20"/>
    <property type="match status" value="1"/>
</dbReference>
<accession>A0A9Q1EAK9</accession>
<evidence type="ECO:0000256" key="2">
    <source>
        <dbReference type="ARBA" id="ARBA00009565"/>
    </source>
</evidence>
<feature type="transmembrane region" description="Helical" evidence="7">
    <location>
        <begin position="158"/>
        <end position="181"/>
    </location>
</feature>
<evidence type="ECO:0000256" key="6">
    <source>
        <dbReference type="SAM" id="MobiDB-lite"/>
    </source>
</evidence>
<feature type="region of interest" description="Disordered" evidence="6">
    <location>
        <begin position="269"/>
        <end position="291"/>
    </location>
</feature>
<dbReference type="PANTHER" id="PTHR23320">
    <property type="entry name" value="MEMBRANE-SPANNING 4-DOMAINS SUBFAMILY A MS4A -RELATED"/>
    <property type="match status" value="1"/>
</dbReference>
<evidence type="ECO:0000256" key="5">
    <source>
        <dbReference type="ARBA" id="ARBA00023136"/>
    </source>
</evidence>
<proteinExistence type="inferred from homology"/>
<dbReference type="EMBL" id="JAINUF010000021">
    <property type="protein sequence ID" value="KAJ8335212.1"/>
    <property type="molecule type" value="Genomic_DNA"/>
</dbReference>
<evidence type="ECO:0000313" key="9">
    <source>
        <dbReference type="Proteomes" id="UP001152622"/>
    </source>
</evidence>
<organism evidence="8 9">
    <name type="scientific">Synaphobranchus kaupii</name>
    <name type="common">Kaup's arrowtooth eel</name>
    <dbReference type="NCBI Taxonomy" id="118154"/>
    <lineage>
        <taxon>Eukaryota</taxon>
        <taxon>Metazoa</taxon>
        <taxon>Chordata</taxon>
        <taxon>Craniata</taxon>
        <taxon>Vertebrata</taxon>
        <taxon>Euteleostomi</taxon>
        <taxon>Actinopterygii</taxon>
        <taxon>Neopterygii</taxon>
        <taxon>Teleostei</taxon>
        <taxon>Anguilliformes</taxon>
        <taxon>Synaphobranchidae</taxon>
        <taxon>Synaphobranchus</taxon>
    </lineage>
</organism>
<keyword evidence="4 7" id="KW-1133">Transmembrane helix</keyword>
<evidence type="ECO:0000256" key="7">
    <source>
        <dbReference type="SAM" id="Phobius"/>
    </source>
</evidence>
<keyword evidence="5 7" id="KW-0472">Membrane</keyword>
<feature type="transmembrane region" description="Helical" evidence="7">
    <location>
        <begin position="125"/>
        <end position="146"/>
    </location>
</feature>
<reference evidence="8" key="1">
    <citation type="journal article" date="2023" name="Science">
        <title>Genome structures resolve the early diversification of teleost fishes.</title>
        <authorList>
            <person name="Parey E."/>
            <person name="Louis A."/>
            <person name="Montfort J."/>
            <person name="Bouchez O."/>
            <person name="Roques C."/>
            <person name="Iampietro C."/>
            <person name="Lluch J."/>
            <person name="Castinel A."/>
            <person name="Donnadieu C."/>
            <person name="Desvignes T."/>
            <person name="Floi Bucao C."/>
            <person name="Jouanno E."/>
            <person name="Wen M."/>
            <person name="Mejri S."/>
            <person name="Dirks R."/>
            <person name="Jansen H."/>
            <person name="Henkel C."/>
            <person name="Chen W.J."/>
            <person name="Zahm M."/>
            <person name="Cabau C."/>
            <person name="Klopp C."/>
            <person name="Thompson A.W."/>
            <person name="Robinson-Rechavi M."/>
            <person name="Braasch I."/>
            <person name="Lecointre G."/>
            <person name="Bobe J."/>
            <person name="Postlethwait J.H."/>
            <person name="Berthelot C."/>
            <person name="Roest Crollius H."/>
            <person name="Guiguen Y."/>
        </authorList>
    </citation>
    <scope>NUCLEOTIDE SEQUENCE</scope>
    <source>
        <strain evidence="8">WJC10195</strain>
    </source>
</reference>
<comment type="subcellular location">
    <subcellularLocation>
        <location evidence="1">Membrane</location>
        <topology evidence="1">Multi-pass membrane protein</topology>
    </subcellularLocation>
</comment>
<comment type="caution">
    <text evidence="8">The sequence shown here is derived from an EMBL/GenBank/DDBJ whole genome shotgun (WGS) entry which is preliminary data.</text>
</comment>
<name>A0A9Q1EAK9_SYNKA</name>
<evidence type="ECO:0000256" key="4">
    <source>
        <dbReference type="ARBA" id="ARBA00022989"/>
    </source>
</evidence>